<evidence type="ECO:0000313" key="2">
    <source>
        <dbReference type="EMBL" id="KAK5981093.1"/>
    </source>
</evidence>
<accession>A0AAN8IRZ7</accession>
<gene>
    <name evidence="2" type="ORF">GCK32_021293</name>
</gene>
<organism evidence="2 3">
    <name type="scientific">Trichostrongylus colubriformis</name>
    <name type="common">Black scour worm</name>
    <dbReference type="NCBI Taxonomy" id="6319"/>
    <lineage>
        <taxon>Eukaryota</taxon>
        <taxon>Metazoa</taxon>
        <taxon>Ecdysozoa</taxon>
        <taxon>Nematoda</taxon>
        <taxon>Chromadorea</taxon>
        <taxon>Rhabditida</taxon>
        <taxon>Rhabditina</taxon>
        <taxon>Rhabditomorpha</taxon>
        <taxon>Strongyloidea</taxon>
        <taxon>Trichostrongylidae</taxon>
        <taxon>Trichostrongylus</taxon>
    </lineage>
</organism>
<dbReference type="EMBL" id="WIXE01006666">
    <property type="protein sequence ID" value="KAK5981093.1"/>
    <property type="molecule type" value="Genomic_DNA"/>
</dbReference>
<keyword evidence="3" id="KW-1185">Reference proteome</keyword>
<dbReference type="AlphaFoldDB" id="A0AAN8IRZ7"/>
<evidence type="ECO:0000313" key="3">
    <source>
        <dbReference type="Proteomes" id="UP001331761"/>
    </source>
</evidence>
<proteinExistence type="predicted"/>
<sequence>MPSTCVRSVSPRNTLPRPTPKRRPLKRPSVTTTRRREVAVTDVDRKYVEVTVEILSDPQLSSRRCSYTHINTLSIRFR</sequence>
<evidence type="ECO:0000256" key="1">
    <source>
        <dbReference type="SAM" id="MobiDB-lite"/>
    </source>
</evidence>
<reference evidence="2 3" key="1">
    <citation type="submission" date="2019-10" db="EMBL/GenBank/DDBJ databases">
        <title>Assembly and Annotation for the nematode Trichostrongylus colubriformis.</title>
        <authorList>
            <person name="Martin J."/>
        </authorList>
    </citation>
    <scope>NUCLEOTIDE SEQUENCE [LARGE SCALE GENOMIC DNA]</scope>
    <source>
        <strain evidence="2">G859</strain>
        <tissue evidence="2">Whole worm</tissue>
    </source>
</reference>
<comment type="caution">
    <text evidence="2">The sequence shown here is derived from an EMBL/GenBank/DDBJ whole genome shotgun (WGS) entry which is preliminary data.</text>
</comment>
<dbReference type="Proteomes" id="UP001331761">
    <property type="component" value="Unassembled WGS sequence"/>
</dbReference>
<name>A0AAN8IRZ7_TRICO</name>
<feature type="region of interest" description="Disordered" evidence="1">
    <location>
        <begin position="1"/>
        <end position="36"/>
    </location>
</feature>
<protein>
    <submittedName>
        <fullName evidence="2">Uncharacterized protein</fullName>
    </submittedName>
</protein>